<evidence type="ECO:0000313" key="1">
    <source>
        <dbReference type="EMBL" id="AFZ21872.1"/>
    </source>
</evidence>
<dbReference type="RefSeq" id="WP_015186000.1">
    <property type="nucleotide sequence ID" value="NC_019738.1"/>
</dbReference>
<accession>K9WQM6</accession>
<keyword evidence="2" id="KW-1185">Reference proteome</keyword>
<proteinExistence type="predicted"/>
<protein>
    <submittedName>
        <fullName evidence="1">Uncharacterized protein</fullName>
    </submittedName>
</protein>
<name>K9WQM6_9CYAN</name>
<gene>
    <name evidence="1" type="ORF">Mic7113_6283</name>
</gene>
<dbReference type="KEGG" id="mic:Mic7113_6283"/>
<dbReference type="HOGENOM" id="CLU_1169605_0_0_3"/>
<sequence>MIDFDSLIHEEVLLAPPHPLEQNLELPIPDYRSASVQEIREIQRRDRIPGVVKRFVFLDADTFWEYWWCVPGRILLPEDVELLARDLSRVENILAKLIWLFGGFCFTKNSHRDGEQIPIHNWQDVIKFAQQQGFESYFLDIDFMPLAIKHDFRHSTSDETDSQASHIAVEPAHWHIEFLRLIPTLGGFELQDQKIVCSCQIWTGKPFLKHLASGISSTRYDLWVARPMDITQPPWLK</sequence>
<dbReference type="AlphaFoldDB" id="K9WQM6"/>
<evidence type="ECO:0000313" key="2">
    <source>
        <dbReference type="Proteomes" id="UP000010471"/>
    </source>
</evidence>
<dbReference type="EMBL" id="CP003630">
    <property type="protein sequence ID" value="AFZ21872.1"/>
    <property type="molecule type" value="Genomic_DNA"/>
</dbReference>
<reference evidence="1 2" key="1">
    <citation type="submission" date="2012-06" db="EMBL/GenBank/DDBJ databases">
        <title>Finished chromosome of genome of Microcoleus sp. PCC 7113.</title>
        <authorList>
            <consortium name="US DOE Joint Genome Institute"/>
            <person name="Gugger M."/>
            <person name="Coursin T."/>
            <person name="Rippka R."/>
            <person name="Tandeau De Marsac N."/>
            <person name="Huntemann M."/>
            <person name="Wei C.-L."/>
            <person name="Han J."/>
            <person name="Detter J.C."/>
            <person name="Han C."/>
            <person name="Tapia R."/>
            <person name="Chen A."/>
            <person name="Kyrpides N."/>
            <person name="Mavromatis K."/>
            <person name="Markowitz V."/>
            <person name="Szeto E."/>
            <person name="Ivanova N."/>
            <person name="Pagani I."/>
            <person name="Pati A."/>
            <person name="Goodwin L."/>
            <person name="Nordberg H.P."/>
            <person name="Cantor M.N."/>
            <person name="Hua S.X."/>
            <person name="Woyke T."/>
            <person name="Kerfeld C.A."/>
        </authorList>
    </citation>
    <scope>NUCLEOTIDE SEQUENCE [LARGE SCALE GENOMIC DNA]</scope>
    <source>
        <strain evidence="1 2">PCC 7113</strain>
    </source>
</reference>
<organism evidence="1 2">
    <name type="scientific">Allocoleopsis franciscana PCC 7113</name>
    <dbReference type="NCBI Taxonomy" id="1173027"/>
    <lineage>
        <taxon>Bacteria</taxon>
        <taxon>Bacillati</taxon>
        <taxon>Cyanobacteriota</taxon>
        <taxon>Cyanophyceae</taxon>
        <taxon>Coleofasciculales</taxon>
        <taxon>Coleofasciculaceae</taxon>
        <taxon>Allocoleopsis</taxon>
        <taxon>Allocoleopsis franciscana</taxon>
    </lineage>
</organism>
<dbReference type="eggNOG" id="ENOG503353W">
    <property type="taxonomic scope" value="Bacteria"/>
</dbReference>
<dbReference type="PATRIC" id="fig|1173027.3.peg.6957"/>
<dbReference type="Proteomes" id="UP000010471">
    <property type="component" value="Chromosome"/>
</dbReference>
<dbReference type="OrthoDB" id="419832at2"/>